<dbReference type="PIRSF" id="PIRSF006060">
    <property type="entry name" value="AA_transporter"/>
    <property type="match status" value="1"/>
</dbReference>
<feature type="transmembrane region" description="Helical" evidence="6">
    <location>
        <begin position="48"/>
        <end position="74"/>
    </location>
</feature>
<dbReference type="Proteomes" id="UP000799436">
    <property type="component" value="Unassembled WGS sequence"/>
</dbReference>
<proteinExistence type="predicted"/>
<name>A0A6G1LEV2_9PEZI</name>
<keyword evidence="4 6" id="KW-1133">Transmembrane helix</keyword>
<evidence type="ECO:0000256" key="4">
    <source>
        <dbReference type="ARBA" id="ARBA00022989"/>
    </source>
</evidence>
<feature type="transmembrane region" description="Helical" evidence="6">
    <location>
        <begin position="387"/>
        <end position="409"/>
    </location>
</feature>
<evidence type="ECO:0000256" key="3">
    <source>
        <dbReference type="ARBA" id="ARBA00022692"/>
    </source>
</evidence>
<feature type="transmembrane region" description="Helical" evidence="6">
    <location>
        <begin position="240"/>
        <end position="262"/>
    </location>
</feature>
<dbReference type="AlphaFoldDB" id="A0A6G1LEV2"/>
<feature type="transmembrane region" description="Helical" evidence="6">
    <location>
        <begin position="283"/>
        <end position="306"/>
    </location>
</feature>
<keyword evidence="5 6" id="KW-0472">Membrane</keyword>
<feature type="transmembrane region" description="Helical" evidence="6">
    <location>
        <begin position="80"/>
        <end position="97"/>
    </location>
</feature>
<dbReference type="OrthoDB" id="3257095at2759"/>
<keyword evidence="8" id="KW-1185">Reference proteome</keyword>
<feature type="transmembrane region" description="Helical" evidence="6">
    <location>
        <begin position="169"/>
        <end position="189"/>
    </location>
</feature>
<evidence type="ECO:0000256" key="2">
    <source>
        <dbReference type="ARBA" id="ARBA00022448"/>
    </source>
</evidence>
<evidence type="ECO:0000256" key="6">
    <source>
        <dbReference type="SAM" id="Phobius"/>
    </source>
</evidence>
<keyword evidence="2" id="KW-0813">Transport</keyword>
<dbReference type="PANTHER" id="PTHR45649:SF4">
    <property type="entry name" value="TRANSPORTER, PUTATIVE (EUROFUNG)-RELATED"/>
    <property type="match status" value="1"/>
</dbReference>
<feature type="transmembrane region" description="Helical" evidence="6">
    <location>
        <begin position="332"/>
        <end position="354"/>
    </location>
</feature>
<dbReference type="EMBL" id="ML995819">
    <property type="protein sequence ID" value="KAF2771417.1"/>
    <property type="molecule type" value="Genomic_DNA"/>
</dbReference>
<feature type="transmembrane region" description="Helical" evidence="6">
    <location>
        <begin position="485"/>
        <end position="504"/>
    </location>
</feature>
<dbReference type="Gene3D" id="1.20.1740.10">
    <property type="entry name" value="Amino acid/polyamine transporter I"/>
    <property type="match status" value="1"/>
</dbReference>
<evidence type="ECO:0000313" key="8">
    <source>
        <dbReference type="Proteomes" id="UP000799436"/>
    </source>
</evidence>
<feature type="transmembrane region" description="Helical" evidence="6">
    <location>
        <begin position="201"/>
        <end position="220"/>
    </location>
</feature>
<feature type="transmembrane region" description="Helical" evidence="6">
    <location>
        <begin position="454"/>
        <end position="473"/>
    </location>
</feature>
<feature type="transmembrane region" description="Helical" evidence="6">
    <location>
        <begin position="415"/>
        <end position="433"/>
    </location>
</feature>
<protein>
    <submittedName>
        <fullName evidence="7">Amino acid permease 2</fullName>
    </submittedName>
</protein>
<gene>
    <name evidence="7" type="ORF">EJ03DRAFT_342194</name>
</gene>
<organism evidence="7 8">
    <name type="scientific">Teratosphaeria nubilosa</name>
    <dbReference type="NCBI Taxonomy" id="161662"/>
    <lineage>
        <taxon>Eukaryota</taxon>
        <taxon>Fungi</taxon>
        <taxon>Dikarya</taxon>
        <taxon>Ascomycota</taxon>
        <taxon>Pezizomycotina</taxon>
        <taxon>Dothideomycetes</taxon>
        <taxon>Dothideomycetidae</taxon>
        <taxon>Mycosphaerellales</taxon>
        <taxon>Teratosphaeriaceae</taxon>
        <taxon>Teratosphaeria</taxon>
    </lineage>
</organism>
<dbReference type="InterPro" id="IPR002293">
    <property type="entry name" value="AA/rel_permease1"/>
</dbReference>
<dbReference type="GO" id="GO:0022857">
    <property type="term" value="F:transmembrane transporter activity"/>
    <property type="evidence" value="ECO:0007669"/>
    <property type="project" value="InterPro"/>
</dbReference>
<evidence type="ECO:0000313" key="7">
    <source>
        <dbReference type="EMBL" id="KAF2771417.1"/>
    </source>
</evidence>
<keyword evidence="3 6" id="KW-0812">Transmembrane</keyword>
<dbReference type="Pfam" id="PF13520">
    <property type="entry name" value="AA_permease_2"/>
    <property type="match status" value="1"/>
</dbReference>
<dbReference type="GO" id="GO:0016020">
    <property type="term" value="C:membrane"/>
    <property type="evidence" value="ECO:0007669"/>
    <property type="project" value="UniProtKB-SubCell"/>
</dbReference>
<evidence type="ECO:0000256" key="5">
    <source>
        <dbReference type="ARBA" id="ARBA00023136"/>
    </source>
</evidence>
<evidence type="ECO:0000256" key="1">
    <source>
        <dbReference type="ARBA" id="ARBA00004141"/>
    </source>
</evidence>
<comment type="subcellular location">
    <subcellularLocation>
        <location evidence="1">Membrane</location>
        <topology evidence="1">Multi-pass membrane protein</topology>
    </subcellularLocation>
</comment>
<dbReference type="PANTHER" id="PTHR45649">
    <property type="entry name" value="AMINO-ACID PERMEASE BAT1"/>
    <property type="match status" value="1"/>
</dbReference>
<sequence length="532" mass="58704">MGPDKIFEEAAGLSQIDIMRLRTNSSLEDARGMRRMGKEQQLVRKFRLISVTSFAAITTVCWEMGLFFISPALINGGRTGLIWSLVWTFVGFGPIYLSMAEMASMAPTCGAQYHWVSEFAPESCQQLLSFLTGWISTLAWQAGNAEGVWFIACLVQTLVTVGTDAQTPFTGWQTALVAIGCVMLAYLANIYGAMALPYWQVPVFAIHILAYFAYVIPIWVSAPVVTSHKDVWSDFRGRGGWSSAGLSVLVGQLTGVGIQAGLETGTHMAEEVKDSSVAVPWSILNVYVSNFCLILPAAITVCYHIEDLDTALADPTTYPAIYVLRAAMTRNWQLAMLSVIFFINFMSGINYLAAVTRDLFAFSRDHGLPFSKWLATIHPKRRVPKNACFTSCVIATVLCVANVASSVTLNSLTSLLVVALLHCYCFSIGCCLWRRIYHPGSLPTARFSLGRWGIPINALAVGFASWFFFWSTWPTFYPVTAANFNWSSVVFVGLGIFALAYFYIRGKDIYKGPVATVEGRGRRGCSRDETRL</sequence>
<accession>A0A6G1LEV2</accession>
<reference evidence="7" key="1">
    <citation type="journal article" date="2020" name="Stud. Mycol.">
        <title>101 Dothideomycetes genomes: a test case for predicting lifestyles and emergence of pathogens.</title>
        <authorList>
            <person name="Haridas S."/>
            <person name="Albert R."/>
            <person name="Binder M."/>
            <person name="Bloem J."/>
            <person name="Labutti K."/>
            <person name="Salamov A."/>
            <person name="Andreopoulos B."/>
            <person name="Baker S."/>
            <person name="Barry K."/>
            <person name="Bills G."/>
            <person name="Bluhm B."/>
            <person name="Cannon C."/>
            <person name="Castanera R."/>
            <person name="Culley D."/>
            <person name="Daum C."/>
            <person name="Ezra D."/>
            <person name="Gonzalez J."/>
            <person name="Henrissat B."/>
            <person name="Kuo A."/>
            <person name="Liang C."/>
            <person name="Lipzen A."/>
            <person name="Lutzoni F."/>
            <person name="Magnuson J."/>
            <person name="Mondo S."/>
            <person name="Nolan M."/>
            <person name="Ohm R."/>
            <person name="Pangilinan J."/>
            <person name="Park H.-J."/>
            <person name="Ramirez L."/>
            <person name="Alfaro M."/>
            <person name="Sun H."/>
            <person name="Tritt A."/>
            <person name="Yoshinaga Y."/>
            <person name="Zwiers L.-H."/>
            <person name="Turgeon B."/>
            <person name="Goodwin S."/>
            <person name="Spatafora J."/>
            <person name="Crous P."/>
            <person name="Grigoriev I."/>
        </authorList>
    </citation>
    <scope>NUCLEOTIDE SEQUENCE</scope>
    <source>
        <strain evidence="7">CBS 116005</strain>
    </source>
</reference>